<dbReference type="RefSeq" id="WP_083102440.1">
    <property type="nucleotide sequence ID" value="NZ_CP020569.1"/>
</dbReference>
<evidence type="ECO:0000313" key="1">
    <source>
        <dbReference type="EMBL" id="ARF53009.1"/>
    </source>
</evidence>
<proteinExistence type="predicted"/>
<reference evidence="1 2" key="1">
    <citation type="submission" date="2017-04" db="EMBL/GenBank/DDBJ databases">
        <title>Complete Genome Sequence of Streptomyces gilvosporeus F607, a Capable Producer of Natamycin.</title>
        <authorList>
            <person name="Zong G."/>
            <person name="Zhong C."/>
            <person name="Fu J."/>
            <person name="Qin R."/>
            <person name="Cao G."/>
        </authorList>
    </citation>
    <scope>NUCLEOTIDE SEQUENCE [LARGE SCALE GENOMIC DNA]</scope>
    <source>
        <strain evidence="1 2">F607</strain>
    </source>
</reference>
<dbReference type="AlphaFoldDB" id="A0A1V0TJB1"/>
<name>A0A1V0TJB1_9ACTN</name>
<dbReference type="OrthoDB" id="4250747at2"/>
<evidence type="ECO:0000313" key="2">
    <source>
        <dbReference type="Proteomes" id="UP000192726"/>
    </source>
</evidence>
<keyword evidence="2" id="KW-1185">Reference proteome</keyword>
<sequence length="79" mass="8518">MDFNITAEEEAVVFHLAALRGAGSSPTDDDVAEELGAEIRPLLQSLLEKGWLVVNEERELTLSVIARAAVASRRDAEGP</sequence>
<dbReference type="EMBL" id="CP020569">
    <property type="protein sequence ID" value="ARF53009.1"/>
    <property type="molecule type" value="Genomic_DNA"/>
</dbReference>
<accession>A0A1V0TJB1</accession>
<dbReference type="KEGG" id="sgv:B1H19_01335"/>
<evidence type="ECO:0008006" key="3">
    <source>
        <dbReference type="Google" id="ProtNLM"/>
    </source>
</evidence>
<organism evidence="1 2">
    <name type="scientific">Streptomyces gilvosporeus</name>
    <dbReference type="NCBI Taxonomy" id="553510"/>
    <lineage>
        <taxon>Bacteria</taxon>
        <taxon>Bacillati</taxon>
        <taxon>Actinomycetota</taxon>
        <taxon>Actinomycetes</taxon>
        <taxon>Kitasatosporales</taxon>
        <taxon>Streptomycetaceae</taxon>
        <taxon>Streptomyces</taxon>
    </lineage>
</organism>
<dbReference type="Proteomes" id="UP000192726">
    <property type="component" value="Chromosome"/>
</dbReference>
<gene>
    <name evidence="1" type="ORF">B1H19_01335</name>
</gene>
<protein>
    <recommendedName>
        <fullName evidence="3">MarR family transcriptional regulator</fullName>
    </recommendedName>
</protein>